<feature type="region of interest" description="Disordered" evidence="1">
    <location>
        <begin position="1"/>
        <end position="26"/>
    </location>
</feature>
<dbReference type="Proteomes" id="UP001499942">
    <property type="component" value="Unassembled WGS sequence"/>
</dbReference>
<name>A0ABN3N9B8_9ACTN</name>
<evidence type="ECO:0008006" key="4">
    <source>
        <dbReference type="Google" id="ProtNLM"/>
    </source>
</evidence>
<feature type="region of interest" description="Disordered" evidence="1">
    <location>
        <begin position="38"/>
        <end position="106"/>
    </location>
</feature>
<organism evidence="2 3">
    <name type="scientific">Streptomyces gobitricini</name>
    <dbReference type="NCBI Taxonomy" id="68211"/>
    <lineage>
        <taxon>Bacteria</taxon>
        <taxon>Bacillati</taxon>
        <taxon>Actinomycetota</taxon>
        <taxon>Actinomycetes</taxon>
        <taxon>Kitasatosporales</taxon>
        <taxon>Streptomycetaceae</taxon>
        <taxon>Streptomyces</taxon>
    </lineage>
</organism>
<protein>
    <recommendedName>
        <fullName evidence="4">Amino acid ABC transporter permease</fullName>
    </recommendedName>
</protein>
<gene>
    <name evidence="2" type="ORF">GCM10010393_57400</name>
</gene>
<feature type="region of interest" description="Disordered" evidence="1">
    <location>
        <begin position="149"/>
        <end position="173"/>
    </location>
</feature>
<proteinExistence type="predicted"/>
<evidence type="ECO:0000313" key="3">
    <source>
        <dbReference type="Proteomes" id="UP001499942"/>
    </source>
</evidence>
<dbReference type="EMBL" id="BAAASR010000049">
    <property type="protein sequence ID" value="GAA2517063.1"/>
    <property type="molecule type" value="Genomic_DNA"/>
</dbReference>
<evidence type="ECO:0000313" key="2">
    <source>
        <dbReference type="EMBL" id="GAA2517063.1"/>
    </source>
</evidence>
<feature type="compositionally biased region" description="Polar residues" evidence="1">
    <location>
        <begin position="43"/>
        <end position="55"/>
    </location>
</feature>
<keyword evidence="3" id="KW-1185">Reference proteome</keyword>
<feature type="compositionally biased region" description="Basic and acidic residues" evidence="1">
    <location>
        <begin position="162"/>
        <end position="173"/>
    </location>
</feature>
<accession>A0ABN3N9B8</accession>
<reference evidence="2 3" key="1">
    <citation type="journal article" date="2019" name="Int. J. Syst. Evol. Microbiol.">
        <title>The Global Catalogue of Microorganisms (GCM) 10K type strain sequencing project: providing services to taxonomists for standard genome sequencing and annotation.</title>
        <authorList>
            <consortium name="The Broad Institute Genomics Platform"/>
            <consortium name="The Broad Institute Genome Sequencing Center for Infectious Disease"/>
            <person name="Wu L."/>
            <person name="Ma J."/>
        </authorList>
    </citation>
    <scope>NUCLEOTIDE SEQUENCE [LARGE SCALE GENOMIC DNA]</scope>
    <source>
        <strain evidence="2 3">JCM 5062</strain>
    </source>
</reference>
<comment type="caution">
    <text evidence="2">The sequence shown here is derived from an EMBL/GenBank/DDBJ whole genome shotgun (WGS) entry which is preliminary data.</text>
</comment>
<sequence length="173" mass="17745">MYGGGAGRRNYLQGRAAGQMKPNGEDTQMAWDEWDQLKASAAERNSAQMQLNQLPADQGGSGTAADGTGLKHSSAPWNRAAATAHELGVSTDTSKSTLTTGHAGMAGGLAGLASLAELKSVLTSWEKRLKAVGDECNALEPALRQVPKDLGGVDTATGAKADGVKTPKGGEPK</sequence>
<evidence type="ECO:0000256" key="1">
    <source>
        <dbReference type="SAM" id="MobiDB-lite"/>
    </source>
</evidence>